<name>A0AAD3HCS3_9STRA</name>
<reference evidence="2 3" key="1">
    <citation type="journal article" date="2021" name="Sci. Rep.">
        <title>The genome of the diatom Chaetoceros tenuissimus carries an ancient integrated fragment of an extant virus.</title>
        <authorList>
            <person name="Hongo Y."/>
            <person name="Kimura K."/>
            <person name="Takaki Y."/>
            <person name="Yoshida Y."/>
            <person name="Baba S."/>
            <person name="Kobayashi G."/>
            <person name="Nagasaki K."/>
            <person name="Hano T."/>
            <person name="Tomaru Y."/>
        </authorList>
    </citation>
    <scope>NUCLEOTIDE SEQUENCE [LARGE SCALE GENOMIC DNA]</scope>
    <source>
        <strain evidence="2 3">NIES-3715</strain>
    </source>
</reference>
<gene>
    <name evidence="2" type="ORF">CTEN210_14905</name>
</gene>
<feature type="region of interest" description="Disordered" evidence="1">
    <location>
        <begin position="294"/>
        <end position="325"/>
    </location>
</feature>
<protein>
    <submittedName>
        <fullName evidence="2">Uncharacterized protein</fullName>
    </submittedName>
</protein>
<feature type="region of interest" description="Disordered" evidence="1">
    <location>
        <begin position="185"/>
        <end position="242"/>
    </location>
</feature>
<feature type="region of interest" description="Disordered" evidence="1">
    <location>
        <begin position="68"/>
        <end position="153"/>
    </location>
</feature>
<sequence>MQLVFLANRIDSLIVVKQDLDIIVNLSDIKPTNMRLLDTVYFMFCFYCLNEKLSIAVDVNPAQRPDEMVAPAPAPLQQGSKRSGGQRPRIVARKESAPLVEQGSKRSGGQRPRIVARKESAPLVEQGSKRSGGQRPRIVARKESAPLVEGQSLEEMVAPAPAPLQQGSKRSGGQRPRIVARKESAPLVEGQSPEEMAAQAPAPLQQGSKRSAIQRPRIVARKESAPLVEQGSKRSAIQRPRIVSRKESAPLVEGQSLEEMVAPAPAPLQQGSKRSGEQRPRIVAKKTLVAQAMVKKKSAPLQGQRSKLARNSTGTPTQNLHGNPSAEDVTEMDIISHEMSTCSL</sequence>
<dbReference type="AlphaFoldDB" id="A0AAD3HCS3"/>
<keyword evidence="3" id="KW-1185">Reference proteome</keyword>
<evidence type="ECO:0000313" key="3">
    <source>
        <dbReference type="Proteomes" id="UP001054902"/>
    </source>
</evidence>
<accession>A0AAD3HCS3</accession>
<comment type="caution">
    <text evidence="2">The sequence shown here is derived from an EMBL/GenBank/DDBJ whole genome shotgun (WGS) entry which is preliminary data.</text>
</comment>
<dbReference type="EMBL" id="BLLK01000062">
    <property type="protein sequence ID" value="GFH58429.1"/>
    <property type="molecule type" value="Genomic_DNA"/>
</dbReference>
<evidence type="ECO:0000313" key="2">
    <source>
        <dbReference type="EMBL" id="GFH58429.1"/>
    </source>
</evidence>
<proteinExistence type="predicted"/>
<dbReference type="Proteomes" id="UP001054902">
    <property type="component" value="Unassembled WGS sequence"/>
</dbReference>
<evidence type="ECO:0000256" key="1">
    <source>
        <dbReference type="SAM" id="MobiDB-lite"/>
    </source>
</evidence>
<organism evidence="2 3">
    <name type="scientific">Chaetoceros tenuissimus</name>
    <dbReference type="NCBI Taxonomy" id="426638"/>
    <lineage>
        <taxon>Eukaryota</taxon>
        <taxon>Sar</taxon>
        <taxon>Stramenopiles</taxon>
        <taxon>Ochrophyta</taxon>
        <taxon>Bacillariophyta</taxon>
        <taxon>Coscinodiscophyceae</taxon>
        <taxon>Chaetocerotophycidae</taxon>
        <taxon>Chaetocerotales</taxon>
        <taxon>Chaetocerotaceae</taxon>
        <taxon>Chaetoceros</taxon>
    </lineage>
</organism>
<feature type="compositionally biased region" description="Polar residues" evidence="1">
    <location>
        <begin position="301"/>
        <end position="322"/>
    </location>
</feature>